<organism evidence="3 4">
    <name type="scientific">Macrostomum lignano</name>
    <dbReference type="NCBI Taxonomy" id="282301"/>
    <lineage>
        <taxon>Eukaryota</taxon>
        <taxon>Metazoa</taxon>
        <taxon>Spiralia</taxon>
        <taxon>Lophotrochozoa</taxon>
        <taxon>Platyhelminthes</taxon>
        <taxon>Rhabditophora</taxon>
        <taxon>Macrostomorpha</taxon>
        <taxon>Macrostomida</taxon>
        <taxon>Macrostomidae</taxon>
        <taxon>Macrostomum</taxon>
    </lineage>
</organism>
<protein>
    <submittedName>
        <fullName evidence="4">MCU domain-containing protein</fullName>
    </submittedName>
</protein>
<dbReference type="AlphaFoldDB" id="A0A1I8FQ09"/>
<feature type="transmembrane region" description="Helical" evidence="1">
    <location>
        <begin position="88"/>
        <end position="106"/>
    </location>
</feature>
<sequence length="165" mass="19027">MRSTAGTMWRTSIAQLYTGAVRARLPRRPRGDSSAIRLAELRQAKSSRWKRPVSVTWLGCPFMGLQFLELFGPFEPGWEYSWDIDGGPVIYFVGYGTLMVALRYYVINRSRSTASPAVWDREYLKKIFTQTRRKQKFETLSSTTLLVRRADLAARDRGQAPEKIR</sequence>
<dbReference type="Proteomes" id="UP000095280">
    <property type="component" value="Unplaced"/>
</dbReference>
<dbReference type="WBParaSite" id="maker-unitig_42759-snap-gene-0.1-mRNA-1">
    <property type="protein sequence ID" value="maker-unitig_42759-snap-gene-0.1-mRNA-1"/>
    <property type="gene ID" value="maker-unitig_42759-snap-gene-0.1"/>
</dbReference>
<keyword evidence="1" id="KW-0472">Membrane</keyword>
<accession>A0A1I8FQ09</accession>
<name>A0A1I8FQ09_9PLAT</name>
<keyword evidence="1" id="KW-1133">Transmembrane helix</keyword>
<feature type="transmembrane region" description="Helical" evidence="1">
    <location>
        <begin position="52"/>
        <end position="68"/>
    </location>
</feature>
<feature type="domain" description="Calcium uniporter protein C-terminal" evidence="2">
    <location>
        <begin position="51"/>
        <end position="138"/>
    </location>
</feature>
<evidence type="ECO:0000259" key="2">
    <source>
        <dbReference type="Pfam" id="PF04678"/>
    </source>
</evidence>
<evidence type="ECO:0000313" key="3">
    <source>
        <dbReference type="Proteomes" id="UP000095280"/>
    </source>
</evidence>
<dbReference type="Pfam" id="PF04678">
    <property type="entry name" value="MCU"/>
    <property type="match status" value="1"/>
</dbReference>
<keyword evidence="3" id="KW-1185">Reference proteome</keyword>
<dbReference type="InterPro" id="IPR006769">
    <property type="entry name" value="MCU_C"/>
</dbReference>
<evidence type="ECO:0000256" key="1">
    <source>
        <dbReference type="SAM" id="Phobius"/>
    </source>
</evidence>
<reference evidence="4" key="1">
    <citation type="submission" date="2016-11" db="UniProtKB">
        <authorList>
            <consortium name="WormBaseParasite"/>
        </authorList>
    </citation>
    <scope>IDENTIFICATION</scope>
</reference>
<keyword evidence="1" id="KW-0812">Transmembrane</keyword>
<evidence type="ECO:0000313" key="4">
    <source>
        <dbReference type="WBParaSite" id="maker-unitig_42759-snap-gene-0.1-mRNA-1"/>
    </source>
</evidence>
<proteinExistence type="predicted"/>